<reference evidence="4" key="1">
    <citation type="submission" date="2020-02" db="EMBL/GenBank/DDBJ databases">
        <authorList>
            <person name="Scholz U."/>
            <person name="Mascher M."/>
            <person name="Fiebig A."/>
        </authorList>
    </citation>
    <scope>NUCLEOTIDE SEQUENCE</scope>
</reference>
<evidence type="ECO:0000256" key="2">
    <source>
        <dbReference type="ARBA" id="ARBA00024341"/>
    </source>
</evidence>
<gene>
    <name evidence="4" type="ORF">SI8410_04005360</name>
</gene>
<feature type="compositionally biased region" description="Basic and acidic residues" evidence="3">
    <location>
        <begin position="328"/>
        <end position="339"/>
    </location>
</feature>
<dbReference type="Pfam" id="PF00612">
    <property type="entry name" value="IQ"/>
    <property type="match status" value="1"/>
</dbReference>
<dbReference type="EMBL" id="LR746267">
    <property type="protein sequence ID" value="CAA7394699.1"/>
    <property type="molecule type" value="Genomic_DNA"/>
</dbReference>
<name>A0A7I8KAD3_SPIIN</name>
<feature type="compositionally biased region" description="Polar residues" evidence="3">
    <location>
        <begin position="268"/>
        <end position="277"/>
    </location>
</feature>
<evidence type="ECO:0000313" key="4">
    <source>
        <dbReference type="EMBL" id="CAA7394699.1"/>
    </source>
</evidence>
<proteinExistence type="inferred from homology"/>
<dbReference type="PROSITE" id="PS50096">
    <property type="entry name" value="IQ"/>
    <property type="match status" value="2"/>
</dbReference>
<sequence>MGISGRWLKVLLGSKKQQVPKTLKKDENFACQKERSVDSGITILGRGPTAEGSAVFDGIAGTTTLPIEVSSLSEQDKKEEWATTVIQTAFRAFLARRALRALKGLVRLQALVRGHAVRKQSAITLRCMQALVRVQARVRAGRVRTTLVNQLGQQNNEPQTVNDADVKEIEEGWCDSTGSVEDIQAKLLKRQEAAVKRERAKAYASSRQWQAGLRRHSAPTSFEPRTDDWGYNWLERWMAVRPWENRFLKISSKDGEKTLDEEGPTEGMVSTKTQQLKQAGRRRMSTTHLGVRTQSLGPSHSDGSSSSYSRKSAGFKATSAVTSELMKSKMASDDVDRAAGLKISGRGSHIDKRSNPKGRSMQRNPQPRRRLSLPSSGEEASPHCKPMSL</sequence>
<feature type="region of interest" description="Disordered" evidence="3">
    <location>
        <begin position="255"/>
        <end position="314"/>
    </location>
</feature>
<dbReference type="GO" id="GO:0005516">
    <property type="term" value="F:calmodulin binding"/>
    <property type="evidence" value="ECO:0007669"/>
    <property type="project" value="UniProtKB-KW"/>
</dbReference>
<organism evidence="4 5">
    <name type="scientific">Spirodela intermedia</name>
    <name type="common">Intermediate duckweed</name>
    <dbReference type="NCBI Taxonomy" id="51605"/>
    <lineage>
        <taxon>Eukaryota</taxon>
        <taxon>Viridiplantae</taxon>
        <taxon>Streptophyta</taxon>
        <taxon>Embryophyta</taxon>
        <taxon>Tracheophyta</taxon>
        <taxon>Spermatophyta</taxon>
        <taxon>Magnoliopsida</taxon>
        <taxon>Liliopsida</taxon>
        <taxon>Araceae</taxon>
        <taxon>Lemnoideae</taxon>
        <taxon>Spirodela</taxon>
    </lineage>
</organism>
<evidence type="ECO:0000313" key="5">
    <source>
        <dbReference type="Proteomes" id="UP000663760"/>
    </source>
</evidence>
<accession>A0A7I8KAD3</accession>
<comment type="similarity">
    <text evidence="2">Belongs to the IQD family.</text>
</comment>
<evidence type="ECO:0000256" key="1">
    <source>
        <dbReference type="ARBA" id="ARBA00022860"/>
    </source>
</evidence>
<dbReference type="AlphaFoldDB" id="A0A7I8KAD3"/>
<dbReference type="PANTHER" id="PTHR32295">
    <property type="entry name" value="IQ-DOMAIN 5-RELATED"/>
    <property type="match status" value="1"/>
</dbReference>
<protein>
    <submittedName>
        <fullName evidence="4">Uncharacterized protein</fullName>
    </submittedName>
</protein>
<evidence type="ECO:0000256" key="3">
    <source>
        <dbReference type="SAM" id="MobiDB-lite"/>
    </source>
</evidence>
<dbReference type="Proteomes" id="UP000663760">
    <property type="component" value="Chromosome 4"/>
</dbReference>
<dbReference type="PANTHER" id="PTHR32295:SF123">
    <property type="entry name" value="PROTEIN IQ-DOMAIN 5"/>
    <property type="match status" value="1"/>
</dbReference>
<dbReference type="OrthoDB" id="654277at2759"/>
<keyword evidence="1" id="KW-0112">Calmodulin-binding</keyword>
<feature type="region of interest" description="Disordered" evidence="3">
    <location>
        <begin position="328"/>
        <end position="389"/>
    </location>
</feature>
<dbReference type="InterPro" id="IPR000048">
    <property type="entry name" value="IQ_motif_EF-hand-BS"/>
</dbReference>
<keyword evidence="5" id="KW-1185">Reference proteome</keyword>
<feature type="compositionally biased region" description="Low complexity" evidence="3">
    <location>
        <begin position="295"/>
        <end position="314"/>
    </location>
</feature>
<dbReference type="Gene3D" id="1.20.5.190">
    <property type="match status" value="1"/>
</dbReference>